<dbReference type="FunFam" id="2.102.10.10:FF:000014">
    <property type="entry name" value="Oxidoreductase, FAD dependent"/>
    <property type="match status" value="1"/>
</dbReference>
<dbReference type="AlphaFoldDB" id="A0A2N4UF83"/>
<dbReference type="Gene3D" id="3.30.9.10">
    <property type="entry name" value="D-Amino Acid Oxidase, subunit A, domain 2"/>
    <property type="match status" value="1"/>
</dbReference>
<dbReference type="GO" id="GO:0016491">
    <property type="term" value="F:oxidoreductase activity"/>
    <property type="evidence" value="ECO:0007669"/>
    <property type="project" value="UniProtKB-KW"/>
</dbReference>
<dbReference type="OrthoDB" id="9767869at2"/>
<name>A0A2N4UF83_9BURK</name>
<dbReference type="CDD" id="cd03477">
    <property type="entry name" value="Rieske_YhfW_C"/>
    <property type="match status" value="1"/>
</dbReference>
<dbReference type="InterPro" id="IPR038010">
    <property type="entry name" value="YhfW_C"/>
</dbReference>
<keyword evidence="9" id="KW-1185">Reference proteome</keyword>
<evidence type="ECO:0000313" key="9">
    <source>
        <dbReference type="Proteomes" id="UP000234328"/>
    </source>
</evidence>
<evidence type="ECO:0000259" key="7">
    <source>
        <dbReference type="PROSITE" id="PS51296"/>
    </source>
</evidence>
<evidence type="ECO:0000313" key="8">
    <source>
        <dbReference type="EMBL" id="PLC53677.1"/>
    </source>
</evidence>
<dbReference type="RefSeq" id="WP_102070400.1">
    <property type="nucleotide sequence ID" value="NZ_PDNV01000007.1"/>
</dbReference>
<keyword evidence="2" id="KW-0479">Metal-binding</keyword>
<dbReference type="InterPro" id="IPR036188">
    <property type="entry name" value="FAD/NAD-bd_sf"/>
</dbReference>
<keyword evidence="3" id="KW-0560">Oxidoreductase</keyword>
<dbReference type="PRINTS" id="PR00162">
    <property type="entry name" value="RIESKE"/>
</dbReference>
<dbReference type="InterPro" id="IPR017941">
    <property type="entry name" value="Rieske_2Fe-2S"/>
</dbReference>
<evidence type="ECO:0000256" key="5">
    <source>
        <dbReference type="ARBA" id="ARBA00023014"/>
    </source>
</evidence>
<keyword evidence="5" id="KW-0411">Iron-sulfur</keyword>
<sequence length="525" mass="56018">MLTKHAFTGSYWSATAGAGATQYPSLSEQLDVDVAVVGAGIVGLTAAESLARAGKSVVVLEALRVGEQVTGRSTAKITSQHGLIYSGLIRDFGVAAARNYAQANEAAIAYIAELVRIGNIACSFERKPAFLYTCTADGLKDLQDEADAAIKLGLPAYFSTDTALPMGAPVDSPLGKPFAVAGVLRFANQAQFHPVQYLRGLASMVAANARLFEMTRVTKVEKEDDGSHYRLHTEAGASARAQDVIIATHLPIVPDGMFFAKAYTISHPMAAAPVESDRIPDGMFLDTGTPSHSFRMDHSSGTPHIIAVGGTYKTGVATEEAKSFQELERFLQENFAIENIAYRWTNEDFQSMDGLPFIGSASSKSKNLYVATGFNAWGISNGTMAASLIADRIMGRENLGAKLLDATRVKPLVGGGEFIKSNLQTAKHFVEDRFLAGHAKDVNLDPGQACIVKQDDKLLAAYRDDAGVMHRVSALCTHMGCVVGWNATDRTWDCPCHGSRFTPEGAVVHGPATSALEAEPVDGEP</sequence>
<dbReference type="Pfam" id="PF01266">
    <property type="entry name" value="DAO"/>
    <property type="match status" value="1"/>
</dbReference>
<dbReference type="Gene3D" id="2.102.10.10">
    <property type="entry name" value="Rieske [2Fe-2S] iron-sulphur domain"/>
    <property type="match status" value="1"/>
</dbReference>
<keyword evidence="4" id="KW-0408">Iron</keyword>
<keyword evidence="6" id="KW-1015">Disulfide bond</keyword>
<proteinExistence type="predicted"/>
<evidence type="ECO:0000256" key="2">
    <source>
        <dbReference type="ARBA" id="ARBA00022723"/>
    </source>
</evidence>
<evidence type="ECO:0000256" key="4">
    <source>
        <dbReference type="ARBA" id="ARBA00023004"/>
    </source>
</evidence>
<feature type="domain" description="Rieske" evidence="7">
    <location>
        <begin position="436"/>
        <end position="525"/>
    </location>
</feature>
<dbReference type="SUPFAM" id="SSF51905">
    <property type="entry name" value="FAD/NAD(P)-binding domain"/>
    <property type="match status" value="1"/>
</dbReference>
<organism evidence="8 9">
    <name type="scientific">Pollutimonas nitritireducens</name>
    <dbReference type="NCBI Taxonomy" id="2045209"/>
    <lineage>
        <taxon>Bacteria</taxon>
        <taxon>Pseudomonadati</taxon>
        <taxon>Pseudomonadota</taxon>
        <taxon>Betaproteobacteria</taxon>
        <taxon>Burkholderiales</taxon>
        <taxon>Alcaligenaceae</taxon>
        <taxon>Pollutimonas</taxon>
    </lineage>
</organism>
<dbReference type="Proteomes" id="UP000234328">
    <property type="component" value="Unassembled WGS sequence"/>
</dbReference>
<accession>A0A2N4UF83</accession>
<evidence type="ECO:0000256" key="1">
    <source>
        <dbReference type="ARBA" id="ARBA00022714"/>
    </source>
</evidence>
<dbReference type="GO" id="GO:0016020">
    <property type="term" value="C:membrane"/>
    <property type="evidence" value="ECO:0007669"/>
    <property type="project" value="InterPro"/>
</dbReference>
<dbReference type="Gene3D" id="3.50.50.60">
    <property type="entry name" value="FAD/NAD(P)-binding domain"/>
    <property type="match status" value="1"/>
</dbReference>
<keyword evidence="1" id="KW-0001">2Fe-2S</keyword>
<dbReference type="InterPro" id="IPR005805">
    <property type="entry name" value="Rieske_Fe-S_prot_C"/>
</dbReference>
<reference evidence="8 9" key="1">
    <citation type="submission" date="2017-10" db="EMBL/GenBank/DDBJ databases">
        <title>Two draft genome sequences of Pusillimonas sp. strains isolated from a nitrate- and radionuclide-contaminated groundwater in Russia.</title>
        <authorList>
            <person name="Grouzdev D.S."/>
            <person name="Tourova T.P."/>
            <person name="Goeva M.A."/>
            <person name="Babich T.L."/>
            <person name="Sokolova D.S."/>
            <person name="Abdullin R."/>
            <person name="Poltaraus A.B."/>
            <person name="Toshchakov S.V."/>
            <person name="Nazina T.N."/>
        </authorList>
    </citation>
    <scope>NUCLEOTIDE SEQUENCE [LARGE SCALE GENOMIC DNA]</scope>
    <source>
        <strain evidence="8 9">JR1/69-2-13</strain>
    </source>
</reference>
<evidence type="ECO:0000256" key="6">
    <source>
        <dbReference type="ARBA" id="ARBA00023157"/>
    </source>
</evidence>
<protein>
    <submittedName>
        <fullName evidence="8">FAD-dependent oxidoreductase</fullName>
    </submittedName>
</protein>
<evidence type="ECO:0000256" key="3">
    <source>
        <dbReference type="ARBA" id="ARBA00023002"/>
    </source>
</evidence>
<dbReference type="GO" id="GO:0005737">
    <property type="term" value="C:cytoplasm"/>
    <property type="evidence" value="ECO:0007669"/>
    <property type="project" value="TreeGrafter"/>
</dbReference>
<dbReference type="SUPFAM" id="SSF50022">
    <property type="entry name" value="ISP domain"/>
    <property type="match status" value="1"/>
</dbReference>
<dbReference type="PROSITE" id="PS51296">
    <property type="entry name" value="RIESKE"/>
    <property type="match status" value="1"/>
</dbReference>
<dbReference type="EMBL" id="PDNV01000007">
    <property type="protein sequence ID" value="PLC53677.1"/>
    <property type="molecule type" value="Genomic_DNA"/>
</dbReference>
<dbReference type="PANTHER" id="PTHR13847">
    <property type="entry name" value="SARCOSINE DEHYDROGENASE-RELATED"/>
    <property type="match status" value="1"/>
</dbReference>
<dbReference type="GO" id="GO:0046872">
    <property type="term" value="F:metal ion binding"/>
    <property type="evidence" value="ECO:0007669"/>
    <property type="project" value="UniProtKB-KW"/>
</dbReference>
<comment type="caution">
    <text evidence="8">The sequence shown here is derived from an EMBL/GenBank/DDBJ whole genome shotgun (WGS) entry which is preliminary data.</text>
</comment>
<dbReference type="GO" id="GO:0051537">
    <property type="term" value="F:2 iron, 2 sulfur cluster binding"/>
    <property type="evidence" value="ECO:0007669"/>
    <property type="project" value="UniProtKB-KW"/>
</dbReference>
<dbReference type="Pfam" id="PF00355">
    <property type="entry name" value="Rieske"/>
    <property type="match status" value="1"/>
</dbReference>
<dbReference type="InterPro" id="IPR036922">
    <property type="entry name" value="Rieske_2Fe-2S_sf"/>
</dbReference>
<dbReference type="PANTHER" id="PTHR13847:SF274">
    <property type="entry name" value="RIESKE 2FE-2S IRON-SULFUR PROTEIN YHFW-RELATED"/>
    <property type="match status" value="1"/>
</dbReference>
<dbReference type="InterPro" id="IPR006076">
    <property type="entry name" value="FAD-dep_OxRdtase"/>
</dbReference>
<gene>
    <name evidence="8" type="ORF">CR155_12815</name>
</gene>